<reference evidence="2 3" key="1">
    <citation type="submission" date="2019-03" db="EMBL/GenBank/DDBJ databases">
        <title>Genomic Encyclopedia of Type Strains, Phase IV (KMG-IV): sequencing the most valuable type-strain genomes for metagenomic binning, comparative biology and taxonomic classification.</title>
        <authorList>
            <person name="Goeker M."/>
        </authorList>
    </citation>
    <scope>NUCLEOTIDE SEQUENCE [LARGE SCALE GENOMIC DNA]</scope>
    <source>
        <strain evidence="2 3">DSM 23802</strain>
    </source>
</reference>
<organism evidence="2 3">
    <name type="scientific">Tepidibacillus fermentans</name>
    <dbReference type="NCBI Taxonomy" id="1281767"/>
    <lineage>
        <taxon>Bacteria</taxon>
        <taxon>Bacillati</taxon>
        <taxon>Bacillota</taxon>
        <taxon>Bacilli</taxon>
        <taxon>Bacillales</taxon>
        <taxon>Bacillaceae</taxon>
        <taxon>Tepidibacillus</taxon>
    </lineage>
</organism>
<sequence length="627" mass="68000">MFKYLNLLFIILMLFVMSFQVDIIAQASTGTNVSGIIKQDTTWTLAGSPYYLTGDIQIANGVTLTVESGVIIEGNNNRIRVFGDFEAIGKSNSRIVFNDVNIEPGENTPSEQYLIHIENADIIKGSLYRPTGNAIYGSLILRDSRLFDLESYLYLWYPTSDVYIERNAFVNTGGISVGTSDNVKVHILNNAFFNYSNFAVENWASYGTSETIVLFNSFLNSKEDDLGNPITYKDTLVLPAGYSSAKMTATNNYWGTIDETVIEKMIFDKNDDISSASYINFKPYLQSPDPNTPIIDIVPPEKPMVDDITEKSEYITGKAEELSVINVVNENNDIVGKTITDANGDFRINIMPLNAGSKLFITATDDWLNKSEPTIVFVKDITPPNKPLTDEVTDKTTSVTGTAEAGSSITVKAGTSVLGTGTVDINGKYIVTIPEQKAGTKLTITATDNAGNTSEANEVTIKDVTAPSIPSVNAVYDNATVITGKAEANAKVFAMIGSKKIGEVTAKNGQYTIKIAKQKAGTTILVYAVDTAGNISASKTIVVIDKTPPSVPIVNKITSKSVTVSGKGEKGATIYIYNGNKKIGQGIVDNRGNFKVKIKKQKKGSRLKIYAKDKSGNNSKSITIKVN</sequence>
<dbReference type="RefSeq" id="WP_132766723.1">
    <property type="nucleotide sequence ID" value="NZ_SMAB01000001.1"/>
</dbReference>
<feature type="domain" description="Bacterial Ig" evidence="1">
    <location>
        <begin position="300"/>
        <end position="380"/>
    </location>
</feature>
<dbReference type="InterPro" id="IPR011050">
    <property type="entry name" value="Pectin_lyase_fold/virulence"/>
</dbReference>
<comment type="caution">
    <text evidence="2">The sequence shown here is derived from an EMBL/GenBank/DDBJ whole genome shotgun (WGS) entry which is preliminary data.</text>
</comment>
<dbReference type="Pfam" id="PF17936">
    <property type="entry name" value="Big_6"/>
    <property type="match status" value="4"/>
</dbReference>
<feature type="domain" description="Bacterial Ig" evidence="1">
    <location>
        <begin position="384"/>
        <end position="463"/>
    </location>
</feature>
<keyword evidence="3" id="KW-1185">Reference proteome</keyword>
<dbReference type="Proteomes" id="UP000295788">
    <property type="component" value="Unassembled WGS sequence"/>
</dbReference>
<dbReference type="AlphaFoldDB" id="A0A4R3KLM3"/>
<name>A0A4R3KLM3_9BACI</name>
<dbReference type="OrthoDB" id="1495777at2"/>
<proteinExistence type="predicted"/>
<dbReference type="Gene3D" id="2.60.40.10">
    <property type="entry name" value="Immunoglobulins"/>
    <property type="match status" value="4"/>
</dbReference>
<dbReference type="EMBL" id="SMAB01000001">
    <property type="protein sequence ID" value="TCS84490.1"/>
    <property type="molecule type" value="Genomic_DNA"/>
</dbReference>
<feature type="domain" description="Bacterial Ig" evidence="1">
    <location>
        <begin position="466"/>
        <end position="545"/>
    </location>
</feature>
<dbReference type="NCBIfam" id="NF033510">
    <property type="entry name" value="Ca_tandemer"/>
    <property type="match status" value="2"/>
</dbReference>
<protein>
    <recommendedName>
        <fullName evidence="1">Bacterial Ig domain-containing protein</fullName>
    </recommendedName>
</protein>
<accession>A0A4R3KLM3</accession>
<evidence type="ECO:0000313" key="3">
    <source>
        <dbReference type="Proteomes" id="UP000295788"/>
    </source>
</evidence>
<evidence type="ECO:0000313" key="2">
    <source>
        <dbReference type="EMBL" id="TCS84490.1"/>
    </source>
</evidence>
<gene>
    <name evidence="2" type="ORF">EDD72_101154</name>
</gene>
<dbReference type="InterPro" id="IPR041498">
    <property type="entry name" value="Big_6"/>
</dbReference>
<feature type="domain" description="Bacterial Ig" evidence="1">
    <location>
        <begin position="549"/>
        <end position="626"/>
    </location>
</feature>
<dbReference type="SUPFAM" id="SSF51126">
    <property type="entry name" value="Pectin lyase-like"/>
    <property type="match status" value="1"/>
</dbReference>
<evidence type="ECO:0000259" key="1">
    <source>
        <dbReference type="Pfam" id="PF17936"/>
    </source>
</evidence>
<dbReference type="InterPro" id="IPR013783">
    <property type="entry name" value="Ig-like_fold"/>
</dbReference>